<name>A0AB39BC34_9MICO</name>
<dbReference type="InterPro" id="IPR005149">
    <property type="entry name" value="Tscrpt_reg_PadR_N"/>
</dbReference>
<dbReference type="SUPFAM" id="SSF46785">
    <property type="entry name" value="Winged helix' DNA-binding domain"/>
    <property type="match status" value="1"/>
</dbReference>
<dbReference type="InterPro" id="IPR036388">
    <property type="entry name" value="WH-like_DNA-bd_sf"/>
</dbReference>
<dbReference type="InterPro" id="IPR036390">
    <property type="entry name" value="WH_DNA-bd_sf"/>
</dbReference>
<organism evidence="3">
    <name type="scientific">Herbiconiux sp. A18JL235</name>
    <dbReference type="NCBI Taxonomy" id="3152363"/>
    <lineage>
        <taxon>Bacteria</taxon>
        <taxon>Bacillati</taxon>
        <taxon>Actinomycetota</taxon>
        <taxon>Actinomycetes</taxon>
        <taxon>Micrococcales</taxon>
        <taxon>Microbacteriaceae</taxon>
        <taxon>Herbiconiux</taxon>
    </lineage>
</organism>
<feature type="region of interest" description="Disordered" evidence="1">
    <location>
        <begin position="1"/>
        <end position="74"/>
    </location>
</feature>
<gene>
    <name evidence="3" type="ORF">ABFY20_11390</name>
</gene>
<dbReference type="AlphaFoldDB" id="A0AB39BC34"/>
<accession>A0AB39BC34</accession>
<feature type="domain" description="Transcription regulator PadR N-terminal" evidence="2">
    <location>
        <begin position="80"/>
        <end position="148"/>
    </location>
</feature>
<feature type="compositionally biased region" description="Basic and acidic residues" evidence="1">
    <location>
        <begin position="1"/>
        <end position="10"/>
    </location>
</feature>
<dbReference type="RefSeq" id="WP_368496368.1">
    <property type="nucleotide sequence ID" value="NZ_CP162511.1"/>
</dbReference>
<evidence type="ECO:0000256" key="1">
    <source>
        <dbReference type="SAM" id="MobiDB-lite"/>
    </source>
</evidence>
<dbReference type="EMBL" id="CP162511">
    <property type="protein sequence ID" value="XDI03953.1"/>
    <property type="molecule type" value="Genomic_DNA"/>
</dbReference>
<sequence>MRRINDDTSFPHHHHDHDRAERPARRQRFAGFERGPRGHGGPGFGPGGFGPGGPGFGGFGPGFGPRGPQRASRGDVRSAILSLLADAPSNGYGLIKAIAEKTGGVWRPSPGSVYPTLQQLVDEELIVATGDGRRTEFELSDTGRAYVADHADELAKAWQATAGTSAAETEFHTSLAKLMGVVKQFRFAATDEQRAQATEKLDEARRALYLILAD</sequence>
<dbReference type="Gene3D" id="1.10.10.10">
    <property type="entry name" value="Winged helix-like DNA-binding domain superfamily/Winged helix DNA-binding domain"/>
    <property type="match status" value="1"/>
</dbReference>
<dbReference type="PANTHER" id="PTHR43252:SF2">
    <property type="entry name" value="TRANSCRIPTION REGULATOR, PADR-LIKE FAMILY"/>
    <property type="match status" value="1"/>
</dbReference>
<evidence type="ECO:0000259" key="2">
    <source>
        <dbReference type="Pfam" id="PF03551"/>
    </source>
</evidence>
<dbReference type="Pfam" id="PF03551">
    <property type="entry name" value="PadR"/>
    <property type="match status" value="1"/>
</dbReference>
<protein>
    <submittedName>
        <fullName evidence="3">PadR family transcriptional regulator</fullName>
    </submittedName>
</protein>
<dbReference type="PANTHER" id="PTHR43252">
    <property type="entry name" value="TRANSCRIPTIONAL REGULATOR YQJI"/>
    <property type="match status" value="1"/>
</dbReference>
<evidence type="ECO:0000313" key="3">
    <source>
        <dbReference type="EMBL" id="XDI03953.1"/>
    </source>
</evidence>
<reference evidence="3" key="1">
    <citation type="submission" date="2024-05" db="EMBL/GenBank/DDBJ databases">
        <title>Herbiconiux sp. A18JL235.</title>
        <authorList>
            <person name="Zhang G."/>
        </authorList>
    </citation>
    <scope>NUCLEOTIDE SEQUENCE</scope>
    <source>
        <strain evidence="3">A18JL235</strain>
    </source>
</reference>
<feature type="compositionally biased region" description="Gly residues" evidence="1">
    <location>
        <begin position="38"/>
        <end position="65"/>
    </location>
</feature>
<proteinExistence type="predicted"/>